<gene>
    <name evidence="1" type="ORF">D3_0008</name>
</gene>
<keyword evidence="2" id="KW-1185">Reference proteome</keyword>
<dbReference type="EMBL" id="MN102098">
    <property type="protein sequence ID" value="QDJ97006.1"/>
    <property type="molecule type" value="Genomic_DNA"/>
</dbReference>
<evidence type="ECO:0000313" key="2">
    <source>
        <dbReference type="Proteomes" id="UP000319658"/>
    </source>
</evidence>
<protein>
    <submittedName>
        <fullName evidence="1">Uncharacterized protein</fullName>
    </submittedName>
</protein>
<organism evidence="1 2">
    <name type="scientific">Aeromonas phage D3</name>
    <dbReference type="NCBI Taxonomy" id="2593327"/>
    <lineage>
        <taxon>Viruses</taxon>
        <taxon>Duplodnaviria</taxon>
        <taxon>Heunggongvirae</taxon>
        <taxon>Uroviricota</taxon>
        <taxon>Caudoviricetes</taxon>
        <taxon>Chimalliviridae</taxon>
        <taxon>Ludhianavirus</taxon>
        <taxon>Ludhianavirus D3</taxon>
    </lineage>
</organism>
<name>A0A514TVF6_9CAUD</name>
<sequence>MNIYKVERTDDWDYDEYDAVVIAAVDLSEAIDLANGYLPIDRIEVTLIGRTIGNVRGLILGSFNAG</sequence>
<accession>A0A514TVF6</accession>
<proteinExistence type="predicted"/>
<dbReference type="Proteomes" id="UP000319658">
    <property type="component" value="Segment"/>
</dbReference>
<reference evidence="1 2" key="1">
    <citation type="submission" date="2019-06" db="EMBL/GenBank/DDBJ databases">
        <title>Complete genome sequence of Aeromonas hydrophila bacteriophage D3.</title>
        <authorList>
            <person name="Rai S."/>
            <person name="Tyagi A."/>
            <person name="Kumar N."/>
            <person name="Singh N."/>
        </authorList>
    </citation>
    <scope>NUCLEOTIDE SEQUENCE [LARGE SCALE GENOMIC DNA]</scope>
</reference>
<evidence type="ECO:0000313" key="1">
    <source>
        <dbReference type="EMBL" id="QDJ97006.1"/>
    </source>
</evidence>